<dbReference type="RefSeq" id="WP_015077636.1">
    <property type="nucleotide sequence ID" value="NZ_BJOJ01000045.1"/>
</dbReference>
<proteinExistence type="inferred from homology"/>
<dbReference type="PANTHER" id="PTHR34295">
    <property type="entry name" value="BIOTIN TRANSPORTER BIOY"/>
    <property type="match status" value="1"/>
</dbReference>
<keyword evidence="2" id="KW-0813">Transport</keyword>
<feature type="transmembrane region" description="Helical" evidence="3">
    <location>
        <begin position="9"/>
        <end position="27"/>
    </location>
</feature>
<dbReference type="GO" id="GO:0015225">
    <property type="term" value="F:biotin transmembrane transporter activity"/>
    <property type="evidence" value="ECO:0007669"/>
    <property type="project" value="UniProtKB-UniRule"/>
</dbReference>
<comment type="subcellular location">
    <subcellularLocation>
        <location evidence="2">Cell membrane</location>
        <topology evidence="2">Multi-pass membrane protein</topology>
    </subcellularLocation>
</comment>
<evidence type="ECO:0000256" key="2">
    <source>
        <dbReference type="PIRNR" id="PIRNR016661"/>
    </source>
</evidence>
<protein>
    <recommendedName>
        <fullName evidence="2">Biotin transporter</fullName>
    </recommendedName>
</protein>
<dbReference type="Gene3D" id="1.10.1760.20">
    <property type="match status" value="1"/>
</dbReference>
<dbReference type="InterPro" id="IPR003784">
    <property type="entry name" value="BioY"/>
</dbReference>
<dbReference type="Pfam" id="PF02632">
    <property type="entry name" value="BioY"/>
    <property type="match status" value="1"/>
</dbReference>
<comment type="caution">
    <text evidence="4">The sequence shown here is derived from an EMBL/GenBank/DDBJ whole genome shotgun (WGS) entry which is preliminary data.</text>
</comment>
<dbReference type="AlphaFoldDB" id="A0AAW9K7T1"/>
<feature type="transmembrane region" description="Helical" evidence="3">
    <location>
        <begin position="33"/>
        <end position="51"/>
    </location>
</feature>
<evidence type="ECO:0000313" key="5">
    <source>
        <dbReference type="Proteomes" id="UP001290462"/>
    </source>
</evidence>
<dbReference type="PANTHER" id="PTHR34295:SF1">
    <property type="entry name" value="BIOTIN TRANSPORTER BIOY"/>
    <property type="match status" value="1"/>
</dbReference>
<keyword evidence="2 3" id="KW-0472">Membrane</keyword>
<gene>
    <name evidence="4" type="ORF">RAK27_11595</name>
</gene>
<keyword evidence="3" id="KW-1133">Transmembrane helix</keyword>
<feature type="transmembrane region" description="Helical" evidence="3">
    <location>
        <begin position="110"/>
        <end position="132"/>
    </location>
</feature>
<feature type="transmembrane region" description="Helical" evidence="3">
    <location>
        <begin position="144"/>
        <end position="169"/>
    </location>
</feature>
<keyword evidence="2" id="KW-1003">Cell membrane</keyword>
<reference evidence="4" key="1">
    <citation type="submission" date="2023-08" db="EMBL/GenBank/DDBJ databases">
        <title>Genomic characterization of piscicolin 126 produced by Carnobacterium maltaromaticum CM22 strain isolated from salmon (Salmo salar).</title>
        <authorList>
            <person name="Gonzalez-Gragera E."/>
            <person name="Garcia-Lopez J.D."/>
            <person name="Teso-Perez C."/>
            <person name="Gimenez-Hernandez I."/>
            <person name="Peralta-Sanchez J.M."/>
            <person name="Valdivia E."/>
            <person name="Montalban-Lopez M."/>
            <person name="Martin-Platero A.M."/>
            <person name="Banos A."/>
            <person name="Martinez-Bueno M."/>
        </authorList>
    </citation>
    <scope>NUCLEOTIDE SEQUENCE</scope>
    <source>
        <strain evidence="4">CM22</strain>
    </source>
</reference>
<organism evidence="4 5">
    <name type="scientific">Carnobacterium maltaromaticum</name>
    <name type="common">Carnobacterium piscicola</name>
    <dbReference type="NCBI Taxonomy" id="2751"/>
    <lineage>
        <taxon>Bacteria</taxon>
        <taxon>Bacillati</taxon>
        <taxon>Bacillota</taxon>
        <taxon>Bacilli</taxon>
        <taxon>Lactobacillales</taxon>
        <taxon>Carnobacteriaceae</taxon>
        <taxon>Carnobacterium</taxon>
    </lineage>
</organism>
<dbReference type="Proteomes" id="UP001290462">
    <property type="component" value="Unassembled WGS sequence"/>
</dbReference>
<feature type="transmembrane region" description="Helical" evidence="3">
    <location>
        <begin position="86"/>
        <end position="103"/>
    </location>
</feature>
<dbReference type="PIRSF" id="PIRSF016661">
    <property type="entry name" value="BioY"/>
    <property type="match status" value="1"/>
</dbReference>
<accession>A0AAW9K7T1</accession>
<dbReference type="GeneID" id="83604769"/>
<evidence type="ECO:0000313" key="4">
    <source>
        <dbReference type="EMBL" id="MDZ5759306.1"/>
    </source>
</evidence>
<evidence type="ECO:0000256" key="1">
    <source>
        <dbReference type="ARBA" id="ARBA00010692"/>
    </source>
</evidence>
<dbReference type="GO" id="GO:0005886">
    <property type="term" value="C:plasma membrane"/>
    <property type="evidence" value="ECO:0007669"/>
    <property type="project" value="UniProtKB-SubCell"/>
</dbReference>
<name>A0AAW9K7T1_CARML</name>
<sequence length="181" mass="19072">MQTTKLKQMILNAQFAVIIAIIAQITIPLGPIPLTGQTFAVGLAATILGGWNSMIAVCIYLLMGLIGVPVFAGFSAGISALLGPTGGFLIGFIFNALATGWILEKTKFNLPWGILANLAGALITLLFGTIWLKYGTGLDWQAAFTGGFIPFIIPGILKALLAAFCGIAIRRRLAKGSYLTD</sequence>
<comment type="similarity">
    <text evidence="1 2">Belongs to the BioY family.</text>
</comment>
<dbReference type="EMBL" id="JAVBVO010000003">
    <property type="protein sequence ID" value="MDZ5759306.1"/>
    <property type="molecule type" value="Genomic_DNA"/>
</dbReference>
<evidence type="ECO:0000256" key="3">
    <source>
        <dbReference type="SAM" id="Phobius"/>
    </source>
</evidence>
<keyword evidence="3" id="KW-0812">Transmembrane</keyword>